<dbReference type="EMBL" id="JAJEWP010000002">
    <property type="protein sequence ID" value="MCC2616827.1"/>
    <property type="molecule type" value="Genomic_DNA"/>
</dbReference>
<accession>A0ABS8G8C8</accession>
<keyword evidence="1" id="KW-0732">Signal</keyword>
<feature type="chain" id="PRO_5046624329" description="Lipoprotein" evidence="1">
    <location>
        <begin position="20"/>
        <end position="134"/>
    </location>
</feature>
<protein>
    <recommendedName>
        <fullName evidence="4">Lipoprotein</fullName>
    </recommendedName>
</protein>
<organism evidence="2 3">
    <name type="scientific">Fluctibacter halophilus</name>
    <dbReference type="NCBI Taxonomy" id="226011"/>
    <lineage>
        <taxon>Bacteria</taxon>
        <taxon>Pseudomonadati</taxon>
        <taxon>Pseudomonadota</taxon>
        <taxon>Gammaproteobacteria</taxon>
        <taxon>Alteromonadales</taxon>
        <taxon>Alteromonadaceae</taxon>
        <taxon>Fluctibacter</taxon>
    </lineage>
</organism>
<reference evidence="2 3" key="1">
    <citation type="submission" date="2021-10" db="EMBL/GenBank/DDBJ databases">
        <title>Draft genome of Aestuariibacter halophilus JC2043.</title>
        <authorList>
            <person name="Emsley S.A."/>
            <person name="Pfannmuller K.M."/>
            <person name="Ushijima B."/>
            <person name="Saw J.H."/>
            <person name="Videau P."/>
        </authorList>
    </citation>
    <scope>NUCLEOTIDE SEQUENCE [LARGE SCALE GENOMIC DNA]</scope>
    <source>
        <strain evidence="2 3">JC2043</strain>
    </source>
</reference>
<feature type="signal peptide" evidence="1">
    <location>
        <begin position="1"/>
        <end position="19"/>
    </location>
</feature>
<evidence type="ECO:0000313" key="2">
    <source>
        <dbReference type="EMBL" id="MCC2616827.1"/>
    </source>
</evidence>
<proteinExistence type="predicted"/>
<dbReference type="PROSITE" id="PS51257">
    <property type="entry name" value="PROKAR_LIPOPROTEIN"/>
    <property type="match status" value="1"/>
</dbReference>
<evidence type="ECO:0008006" key="4">
    <source>
        <dbReference type="Google" id="ProtNLM"/>
    </source>
</evidence>
<keyword evidence="3" id="KW-1185">Reference proteome</keyword>
<comment type="caution">
    <text evidence="2">The sequence shown here is derived from an EMBL/GenBank/DDBJ whole genome shotgun (WGS) entry which is preliminary data.</text>
</comment>
<dbReference type="Proteomes" id="UP001520878">
    <property type="component" value="Unassembled WGS sequence"/>
</dbReference>
<name>A0ABS8G8C8_9ALTE</name>
<gene>
    <name evidence="2" type="ORF">LJ739_11295</name>
</gene>
<evidence type="ECO:0000256" key="1">
    <source>
        <dbReference type="SAM" id="SignalP"/>
    </source>
</evidence>
<sequence>MHKLFVIFTAALLTACAHVSPLVNEADMSKAIKISTKSEFALFGVAYATQIQKVFDIQGNIIIDDPVALATKSAILPADKYEVVLRCDSSSFFMFRRYELNAEEGNEYVLQRVEENVSDDAVIKLVQRKPISGV</sequence>
<evidence type="ECO:0000313" key="3">
    <source>
        <dbReference type="Proteomes" id="UP001520878"/>
    </source>
</evidence>
<dbReference type="RefSeq" id="WP_229160539.1">
    <property type="nucleotide sequence ID" value="NZ_JAJEWP010000002.1"/>
</dbReference>